<evidence type="ECO:0000259" key="5">
    <source>
        <dbReference type="SMART" id="SM00179"/>
    </source>
</evidence>
<dbReference type="Gene3D" id="2.10.25.10">
    <property type="entry name" value="Laminin"/>
    <property type="match status" value="6"/>
</dbReference>
<dbReference type="InterPro" id="IPR009030">
    <property type="entry name" value="Growth_fac_rcpt_cys_sf"/>
</dbReference>
<feature type="domain" description="EGF-like" evidence="6">
    <location>
        <begin position="664"/>
        <end position="705"/>
    </location>
</feature>
<dbReference type="PANTHER" id="PTHR24039">
    <property type="entry name" value="FIBRILLIN-RELATED"/>
    <property type="match status" value="1"/>
</dbReference>
<keyword evidence="8" id="KW-1185">Reference proteome</keyword>
<reference evidence="7 8" key="1">
    <citation type="submission" date="2022-12" db="EMBL/GenBank/DDBJ databases">
        <title>Chromosome-level genome of Tegillarca granosa.</title>
        <authorList>
            <person name="Kim J."/>
        </authorList>
    </citation>
    <scope>NUCLEOTIDE SEQUENCE [LARGE SCALE GENOMIC DNA]</scope>
    <source>
        <strain evidence="7">Teg-2019</strain>
        <tissue evidence="7">Adductor muscle</tissue>
    </source>
</reference>
<protein>
    <submittedName>
        <fullName evidence="7">Uncharacterized protein</fullName>
    </submittedName>
</protein>
<feature type="domain" description="EGF-like calcium-binding" evidence="5">
    <location>
        <begin position="151"/>
        <end position="200"/>
    </location>
</feature>
<keyword evidence="2" id="KW-0732">Signal</keyword>
<evidence type="ECO:0000256" key="4">
    <source>
        <dbReference type="ARBA" id="ARBA00023157"/>
    </source>
</evidence>
<evidence type="ECO:0000313" key="7">
    <source>
        <dbReference type="EMBL" id="KAJ8315903.1"/>
    </source>
</evidence>
<evidence type="ECO:0000313" key="8">
    <source>
        <dbReference type="Proteomes" id="UP001217089"/>
    </source>
</evidence>
<feature type="domain" description="EGF-like" evidence="6">
    <location>
        <begin position="552"/>
        <end position="598"/>
    </location>
</feature>
<organism evidence="7 8">
    <name type="scientific">Tegillarca granosa</name>
    <name type="common">Malaysian cockle</name>
    <name type="synonym">Anadara granosa</name>
    <dbReference type="NCBI Taxonomy" id="220873"/>
    <lineage>
        <taxon>Eukaryota</taxon>
        <taxon>Metazoa</taxon>
        <taxon>Spiralia</taxon>
        <taxon>Lophotrochozoa</taxon>
        <taxon>Mollusca</taxon>
        <taxon>Bivalvia</taxon>
        <taxon>Autobranchia</taxon>
        <taxon>Pteriomorphia</taxon>
        <taxon>Arcoida</taxon>
        <taxon>Arcoidea</taxon>
        <taxon>Arcidae</taxon>
        <taxon>Tegillarca</taxon>
    </lineage>
</organism>
<name>A0ABQ9FEX2_TEGGR</name>
<evidence type="ECO:0000256" key="3">
    <source>
        <dbReference type="ARBA" id="ARBA00022737"/>
    </source>
</evidence>
<dbReference type="PROSITE" id="PS01187">
    <property type="entry name" value="EGF_CA"/>
    <property type="match status" value="5"/>
</dbReference>
<keyword evidence="3" id="KW-0677">Repeat</keyword>
<feature type="domain" description="EGF-like calcium-binding" evidence="5">
    <location>
        <begin position="661"/>
        <end position="705"/>
    </location>
</feature>
<dbReference type="EMBL" id="JARBDR010000332">
    <property type="protein sequence ID" value="KAJ8315903.1"/>
    <property type="molecule type" value="Genomic_DNA"/>
</dbReference>
<accession>A0ABQ9FEX2</accession>
<keyword evidence="4" id="KW-1015">Disulfide bond</keyword>
<comment type="caution">
    <text evidence="7">The sequence shown here is derived from an EMBL/GenBank/DDBJ whole genome shotgun (WGS) entry which is preliminary data.</text>
</comment>
<dbReference type="SMART" id="SM00179">
    <property type="entry name" value="EGF_CA"/>
    <property type="match status" value="6"/>
</dbReference>
<feature type="domain" description="EGF-like" evidence="6">
    <location>
        <begin position="304"/>
        <end position="345"/>
    </location>
</feature>
<dbReference type="Pfam" id="PF07645">
    <property type="entry name" value="EGF_CA"/>
    <property type="match status" value="6"/>
</dbReference>
<feature type="non-terminal residue" evidence="7">
    <location>
        <position position="858"/>
    </location>
</feature>
<dbReference type="SUPFAM" id="SSF57184">
    <property type="entry name" value="Growth factor receptor domain"/>
    <property type="match status" value="2"/>
</dbReference>
<dbReference type="InterPro" id="IPR001881">
    <property type="entry name" value="EGF-like_Ca-bd_dom"/>
</dbReference>
<feature type="domain" description="EGF-like" evidence="6">
    <location>
        <begin position="619"/>
        <end position="660"/>
    </location>
</feature>
<gene>
    <name evidence="7" type="ORF">KUTeg_006537</name>
</gene>
<dbReference type="Proteomes" id="UP001217089">
    <property type="component" value="Unassembled WGS sequence"/>
</dbReference>
<dbReference type="SUPFAM" id="SSF57196">
    <property type="entry name" value="EGF/Laminin"/>
    <property type="match status" value="1"/>
</dbReference>
<evidence type="ECO:0000259" key="6">
    <source>
        <dbReference type="SMART" id="SM00181"/>
    </source>
</evidence>
<feature type="domain" description="EGF-like calcium-binding" evidence="5">
    <location>
        <begin position="301"/>
        <end position="345"/>
    </location>
</feature>
<dbReference type="PANTHER" id="PTHR24039:SF58">
    <property type="entry name" value="EGF-LIKE DOMAIN-CONTAINING PROTEIN"/>
    <property type="match status" value="1"/>
</dbReference>
<sequence>MMGPKLLRPIDPYSVTDSIDLPVDMMLDVTDCKNRNVGLSDVSVECYSNAILAWGMNHALFRELEISFAELVPGMGNTSMEYFRIGNDRNRRVALASVKKSVPRTTVIGTIRSDGAIGKPKSGYVRAENDTCVDATLCTSGLRVLGNRCVDVDECAEGTATCKNGCRNVYGGYECNREVSVSREDCPFGTRFDNDTSTCEDIDECAEGTATCKNGCRNVYGGYECNREVSVSRENCPFGTRFDNDTSTCEDIDECAEGTATCKNGCRNVYGGYECNREVSVSREDCPFGTRFDNVTLTCEDIDECALNTDTCDPLSTDCTNTEGGFECVCKDPSLSLMPSLTSCEKSKYEFRLLDFNKMRCCKHGSGDSAFLVRGRLGGLHSRYSEITPVACIEVTDVDYTRIPWTYAKPYVVSGMGENEVETLLNLVDFVRETKREERTLVELVYKDGCRQTFALGNGNDRTEPPLPPPKYYISYTPVTYTYYDPKHRSFDKCRRKVAWGMNNVLFRELEISFAELVPGMEKTSMEYFRIGNDRNRKLDTRKCKKVGSADDCYWYDSFRRCDRENKVCGRTGAENDTLSVGCKCRSGYALAEDDTCVDTTLCIPGLRVLRNQCVDIDECAEGTATCQTGCRNVYGGYECVSREDCPFGTRFDNDTLTCEDIDECALNTDTCDPLSTDCRNIEGGFECVCKDPSLSLMPSLTSCRKSKYEFRLLDFDKMRCCKHGSGGSAFLVRGRLGGLHSRYSEITPVACIEVTDVDFTRIPWTYTKPYVVSGMGENEVETLLNLVDFVRETKREERTLVELVYKDGCRQTFALGNGNNRTEPPQPPPKYYISYTPVTYTYFDPKNQSFDKCRRKV</sequence>
<proteinExistence type="predicted"/>
<dbReference type="InterPro" id="IPR049883">
    <property type="entry name" value="NOTCH1_EGF-like"/>
</dbReference>
<feature type="domain" description="EGF-like calcium-binding" evidence="5">
    <location>
        <begin position="616"/>
        <end position="660"/>
    </location>
</feature>
<dbReference type="InterPro" id="IPR018097">
    <property type="entry name" value="EGF_Ca-bd_CS"/>
</dbReference>
<evidence type="ECO:0000256" key="1">
    <source>
        <dbReference type="ARBA" id="ARBA00022536"/>
    </source>
</evidence>
<dbReference type="InterPro" id="IPR000742">
    <property type="entry name" value="EGF"/>
</dbReference>
<feature type="domain" description="EGF-like calcium-binding" evidence="5">
    <location>
        <begin position="251"/>
        <end position="300"/>
    </location>
</feature>
<feature type="domain" description="EGF-like calcium-binding" evidence="5">
    <location>
        <begin position="201"/>
        <end position="250"/>
    </location>
</feature>
<evidence type="ECO:0000256" key="2">
    <source>
        <dbReference type="ARBA" id="ARBA00022729"/>
    </source>
</evidence>
<dbReference type="SMART" id="SM00181">
    <property type="entry name" value="EGF"/>
    <property type="match status" value="4"/>
</dbReference>
<keyword evidence="1" id="KW-0245">EGF-like domain</keyword>